<dbReference type="AlphaFoldDB" id="C6L9I5"/>
<keyword evidence="1" id="KW-0812">Transmembrane</keyword>
<protein>
    <submittedName>
        <fullName evidence="2">Uncharacterized protein</fullName>
    </submittedName>
</protein>
<accession>C6L9I5</accession>
<keyword evidence="1" id="KW-1133">Transmembrane helix</keyword>
<sequence>MFLLIITQLSKIVNTFYAVFTKITKQMMPFYEIFRPICQFLSTVIFFSYILSIFWKL</sequence>
<comment type="caution">
    <text evidence="2">The sequence shown here is derived from an EMBL/GenBank/DDBJ whole genome shotgun (WGS) entry which is preliminary data.</text>
</comment>
<feature type="transmembrane region" description="Helical" evidence="1">
    <location>
        <begin position="33"/>
        <end position="55"/>
    </location>
</feature>
<keyword evidence="1" id="KW-0472">Membrane</keyword>
<organism evidence="2 3">
    <name type="scientific">Marvinbryantia formatexigens DSM 14469</name>
    <dbReference type="NCBI Taxonomy" id="478749"/>
    <lineage>
        <taxon>Bacteria</taxon>
        <taxon>Bacillati</taxon>
        <taxon>Bacillota</taxon>
        <taxon>Clostridia</taxon>
        <taxon>Lachnospirales</taxon>
        <taxon>Lachnospiraceae</taxon>
        <taxon>Marvinbryantia</taxon>
    </lineage>
</organism>
<name>C6L9I5_9FIRM</name>
<evidence type="ECO:0000313" key="2">
    <source>
        <dbReference type="EMBL" id="EET62925.1"/>
    </source>
</evidence>
<dbReference type="Proteomes" id="UP000005561">
    <property type="component" value="Unassembled WGS sequence"/>
</dbReference>
<evidence type="ECO:0000313" key="3">
    <source>
        <dbReference type="Proteomes" id="UP000005561"/>
    </source>
</evidence>
<evidence type="ECO:0000256" key="1">
    <source>
        <dbReference type="SAM" id="Phobius"/>
    </source>
</evidence>
<gene>
    <name evidence="2" type="ORF">BRYFOR_05276</name>
</gene>
<dbReference type="EMBL" id="ACCL02000001">
    <property type="protein sequence ID" value="EET62925.1"/>
    <property type="molecule type" value="Genomic_DNA"/>
</dbReference>
<proteinExistence type="predicted"/>
<reference evidence="2" key="1">
    <citation type="submission" date="2009-07" db="EMBL/GenBank/DDBJ databases">
        <authorList>
            <person name="Weinstock G."/>
            <person name="Sodergren E."/>
            <person name="Clifton S."/>
            <person name="Fulton L."/>
            <person name="Fulton B."/>
            <person name="Courtney L."/>
            <person name="Fronick C."/>
            <person name="Harrison M."/>
            <person name="Strong C."/>
            <person name="Farmer C."/>
            <person name="Delahaunty K."/>
            <person name="Markovic C."/>
            <person name="Hall O."/>
            <person name="Minx P."/>
            <person name="Tomlinson C."/>
            <person name="Mitreva M."/>
            <person name="Nelson J."/>
            <person name="Hou S."/>
            <person name="Wollam A."/>
            <person name="Pepin K.H."/>
            <person name="Johnson M."/>
            <person name="Bhonagiri V."/>
            <person name="Nash W.E."/>
            <person name="Warren W."/>
            <person name="Chinwalla A."/>
            <person name="Mardis E.R."/>
            <person name="Wilson R.K."/>
        </authorList>
    </citation>
    <scope>NUCLEOTIDE SEQUENCE [LARGE SCALE GENOMIC DNA]</scope>
    <source>
        <strain evidence="2">DSM 14469</strain>
    </source>
</reference>
<keyword evidence="3" id="KW-1185">Reference proteome</keyword>